<dbReference type="EMBL" id="FWWR01000017">
    <property type="protein sequence ID" value="SMB93702.1"/>
    <property type="molecule type" value="Genomic_DNA"/>
</dbReference>
<evidence type="ECO:0000313" key="3">
    <source>
        <dbReference type="Proteomes" id="UP000192368"/>
    </source>
</evidence>
<dbReference type="AlphaFoldDB" id="A0A1W1VK15"/>
<evidence type="ECO:0000256" key="1">
    <source>
        <dbReference type="SAM" id="Phobius"/>
    </source>
</evidence>
<keyword evidence="1" id="KW-0472">Membrane</keyword>
<dbReference type="STRING" id="573058.SAMN00017477_2121"/>
<dbReference type="RefSeq" id="WP_268802078.1">
    <property type="nucleotide sequence ID" value="NZ_FWWR01000017.1"/>
</dbReference>
<proteinExistence type="predicted"/>
<sequence>MKLIAKVLIILIVGIAIMNFFDFRKFIYVESMDGAKVIEQVKK</sequence>
<keyword evidence="1" id="KW-1133">Transmembrane helix</keyword>
<evidence type="ECO:0000313" key="2">
    <source>
        <dbReference type="EMBL" id="SMB93702.1"/>
    </source>
</evidence>
<keyword evidence="3" id="KW-1185">Reference proteome</keyword>
<reference evidence="3" key="1">
    <citation type="submission" date="2017-04" db="EMBL/GenBank/DDBJ databases">
        <authorList>
            <person name="Varghese N."/>
            <person name="Submissions S."/>
        </authorList>
    </citation>
    <scope>NUCLEOTIDE SEQUENCE [LARGE SCALE GENOMIC DNA]</scope>
    <source>
        <strain evidence="3">DSM 20463</strain>
    </source>
</reference>
<gene>
    <name evidence="2" type="ORF">SAMN00017477_2121</name>
</gene>
<feature type="transmembrane region" description="Helical" evidence="1">
    <location>
        <begin position="7"/>
        <end position="27"/>
    </location>
</feature>
<name>A0A1W1VK15_PEPAS</name>
<dbReference type="Proteomes" id="UP000192368">
    <property type="component" value="Unassembled WGS sequence"/>
</dbReference>
<accession>A0A1W1VK15</accession>
<keyword evidence="1" id="KW-0812">Transmembrane</keyword>
<protein>
    <submittedName>
        <fullName evidence="2">Uncharacterized protein</fullName>
    </submittedName>
</protein>
<organism evidence="2 3">
    <name type="scientific">Peptoniphilus asaccharolyticus DSM 20463</name>
    <dbReference type="NCBI Taxonomy" id="573058"/>
    <lineage>
        <taxon>Bacteria</taxon>
        <taxon>Bacillati</taxon>
        <taxon>Bacillota</taxon>
        <taxon>Tissierellia</taxon>
        <taxon>Tissierellales</taxon>
        <taxon>Peptoniphilaceae</taxon>
        <taxon>Peptoniphilus</taxon>
    </lineage>
</organism>